<reference evidence="2 3" key="1">
    <citation type="submission" date="2023-08" db="EMBL/GenBank/DDBJ databases">
        <title>Black Yeasts Isolated from many extreme environments.</title>
        <authorList>
            <person name="Coleine C."/>
            <person name="Stajich J.E."/>
            <person name="Selbmann L."/>
        </authorList>
    </citation>
    <scope>NUCLEOTIDE SEQUENCE [LARGE SCALE GENOMIC DNA]</scope>
    <source>
        <strain evidence="2 3">CCFEE 5386</strain>
    </source>
</reference>
<evidence type="ECO:0000313" key="3">
    <source>
        <dbReference type="Proteomes" id="UP001308179"/>
    </source>
</evidence>
<feature type="compositionally biased region" description="Polar residues" evidence="1">
    <location>
        <begin position="380"/>
        <end position="393"/>
    </location>
</feature>
<keyword evidence="3" id="KW-1185">Reference proteome</keyword>
<comment type="caution">
    <text evidence="2">The sequence shown here is derived from an EMBL/GenBank/DDBJ whole genome shotgun (WGS) entry which is preliminary data.</text>
</comment>
<dbReference type="Proteomes" id="UP001308179">
    <property type="component" value="Unassembled WGS sequence"/>
</dbReference>
<evidence type="ECO:0000256" key="1">
    <source>
        <dbReference type="SAM" id="MobiDB-lite"/>
    </source>
</evidence>
<sequence>MWNVLVQQKAVGAFPESDVARQDTMTTWIEYLGYEYWFYDQNASFVRRYQRMHDEAWKKLVDSGVLRPGETLEVIRDIDFVFKRAAESERGERVVQSRKAAVLAAEEAFAKSQITGSSPQADRSRLLAAQAALYTAKAAHESLERRSDAITDFKQRVRQFRNAQKDTEHHEFLLPWIKQQIPLIELESSPMKSDKADAGCAAKDEPLNVTTAKDAEEPQHSETQGHNLGSRRVLPVVEVLEEPELQEHGKRKRSSCDTVDVYPQSKRSKETSQSGADSSLAMVNSDTIGAVFDAAEATIGLIAKRPEPRKRRVSLHESLQSLRPLRRSARIAQQSKIAATPAQRPTPKASTTLKKPVTKAQVKIVNRSCPARGRKKAAAKSTSTSGDRSSGQQGRALRRR</sequence>
<gene>
    <name evidence="2" type="ORF">LTR32_002133</name>
</gene>
<dbReference type="EMBL" id="JAVRRR010000098">
    <property type="protein sequence ID" value="KAK5146255.1"/>
    <property type="molecule type" value="Genomic_DNA"/>
</dbReference>
<feature type="region of interest" description="Disordered" evidence="1">
    <location>
        <begin position="331"/>
        <end position="400"/>
    </location>
</feature>
<organism evidence="2 3">
    <name type="scientific">Rachicladosporium monterosium</name>
    <dbReference type="NCBI Taxonomy" id="1507873"/>
    <lineage>
        <taxon>Eukaryota</taxon>
        <taxon>Fungi</taxon>
        <taxon>Dikarya</taxon>
        <taxon>Ascomycota</taxon>
        <taxon>Pezizomycotina</taxon>
        <taxon>Dothideomycetes</taxon>
        <taxon>Dothideomycetidae</taxon>
        <taxon>Cladosporiales</taxon>
        <taxon>Cladosporiaceae</taxon>
        <taxon>Rachicladosporium</taxon>
    </lineage>
</organism>
<protein>
    <submittedName>
        <fullName evidence="2">Uncharacterized protein</fullName>
    </submittedName>
</protein>
<evidence type="ECO:0000313" key="2">
    <source>
        <dbReference type="EMBL" id="KAK5146255.1"/>
    </source>
</evidence>
<accession>A0ABR0LCJ0</accession>
<name>A0ABR0LCJ0_9PEZI</name>
<proteinExistence type="predicted"/>
<feature type="region of interest" description="Disordered" evidence="1">
    <location>
        <begin position="213"/>
        <end position="279"/>
    </location>
</feature>